<comment type="caution">
    <text evidence="2">The sequence shown here is derived from an EMBL/GenBank/DDBJ whole genome shotgun (WGS) entry which is preliminary data.</text>
</comment>
<evidence type="ECO:0000313" key="3">
    <source>
        <dbReference type="Proteomes" id="UP001159364"/>
    </source>
</evidence>
<dbReference type="AlphaFoldDB" id="A0AAV8SRH8"/>
<keyword evidence="1" id="KW-0812">Transmembrane</keyword>
<dbReference type="Proteomes" id="UP001159364">
    <property type="component" value="Linkage Group LG09"/>
</dbReference>
<proteinExistence type="predicted"/>
<reference evidence="2 3" key="1">
    <citation type="submission" date="2021-09" db="EMBL/GenBank/DDBJ databases">
        <title>Genomic insights and catalytic innovation underlie evolution of tropane alkaloids biosynthesis.</title>
        <authorList>
            <person name="Wang Y.-J."/>
            <person name="Tian T."/>
            <person name="Huang J.-P."/>
            <person name="Huang S.-X."/>
        </authorList>
    </citation>
    <scope>NUCLEOTIDE SEQUENCE [LARGE SCALE GENOMIC DNA]</scope>
    <source>
        <strain evidence="2">KIB-2018</strain>
        <tissue evidence="2">Leaf</tissue>
    </source>
</reference>
<gene>
    <name evidence="2" type="ORF">K2173_015384</name>
</gene>
<keyword evidence="1" id="KW-0472">Membrane</keyword>
<keyword evidence="1" id="KW-1133">Transmembrane helix</keyword>
<organism evidence="2 3">
    <name type="scientific">Erythroxylum novogranatense</name>
    <dbReference type="NCBI Taxonomy" id="1862640"/>
    <lineage>
        <taxon>Eukaryota</taxon>
        <taxon>Viridiplantae</taxon>
        <taxon>Streptophyta</taxon>
        <taxon>Embryophyta</taxon>
        <taxon>Tracheophyta</taxon>
        <taxon>Spermatophyta</taxon>
        <taxon>Magnoliopsida</taxon>
        <taxon>eudicotyledons</taxon>
        <taxon>Gunneridae</taxon>
        <taxon>Pentapetalae</taxon>
        <taxon>rosids</taxon>
        <taxon>fabids</taxon>
        <taxon>Malpighiales</taxon>
        <taxon>Erythroxylaceae</taxon>
        <taxon>Erythroxylum</taxon>
    </lineage>
</organism>
<evidence type="ECO:0000313" key="2">
    <source>
        <dbReference type="EMBL" id="KAJ8754872.1"/>
    </source>
</evidence>
<sequence>MRIDTVVGALSRKLGHLKDWLIDQVGLKDVVDEIIYSPKESFTREIWTFIFDELQRKSQFADDPETAKRICSARESEDKDSEKDRPDLMPYVVDVSYDERLLLWHIATELLYNIETSDHVSKERLFSKILSDYMLYLLIVQPGMMTYVAGIGKIRYRDTCAKAKRFIKRRSLGSKDLKAACEKILDVNTEVKPIGMKGDRSKSVL</sequence>
<keyword evidence="3" id="KW-1185">Reference proteome</keyword>
<accession>A0AAV8SRH8</accession>
<feature type="transmembrane region" description="Helical" evidence="1">
    <location>
        <begin position="133"/>
        <end position="156"/>
    </location>
</feature>
<dbReference type="PANTHER" id="PTHR31325">
    <property type="entry name" value="OS01G0798800 PROTEIN-RELATED"/>
    <property type="match status" value="1"/>
</dbReference>
<name>A0AAV8SRH8_9ROSI</name>
<evidence type="ECO:0000256" key="1">
    <source>
        <dbReference type="SAM" id="Phobius"/>
    </source>
</evidence>
<protein>
    <submittedName>
        <fullName evidence="2">Uncharacterized protein</fullName>
    </submittedName>
</protein>
<dbReference type="EMBL" id="JAIWQS010000009">
    <property type="protein sequence ID" value="KAJ8754872.1"/>
    <property type="molecule type" value="Genomic_DNA"/>
</dbReference>